<reference evidence="2 3" key="1">
    <citation type="submission" date="2019-02" db="EMBL/GenBank/DDBJ databases">
        <title>Genome sequencing of the rare red list fungi Phlebia centrifuga.</title>
        <authorList>
            <person name="Buettner E."/>
            <person name="Kellner H."/>
        </authorList>
    </citation>
    <scope>NUCLEOTIDE SEQUENCE [LARGE SCALE GENOMIC DNA]</scope>
    <source>
        <strain evidence="2 3">DSM 108282</strain>
    </source>
</reference>
<gene>
    <name evidence="2" type="ORF">EW026_g7948</name>
</gene>
<proteinExistence type="predicted"/>
<accession>A0A4S4KAH3</accession>
<protein>
    <submittedName>
        <fullName evidence="2">Uncharacterized protein</fullName>
    </submittedName>
</protein>
<evidence type="ECO:0000313" key="3">
    <source>
        <dbReference type="Proteomes" id="UP000309038"/>
    </source>
</evidence>
<keyword evidence="1" id="KW-0812">Transmembrane</keyword>
<evidence type="ECO:0000256" key="1">
    <source>
        <dbReference type="SAM" id="Phobius"/>
    </source>
</evidence>
<comment type="caution">
    <text evidence="2">The sequence shown here is derived from an EMBL/GenBank/DDBJ whole genome shotgun (WGS) entry which is preliminary data.</text>
</comment>
<evidence type="ECO:0000313" key="2">
    <source>
        <dbReference type="EMBL" id="THG93239.1"/>
    </source>
</evidence>
<dbReference type="EMBL" id="SGPJ01000725">
    <property type="protein sequence ID" value="THG93239.1"/>
    <property type="molecule type" value="Genomic_DNA"/>
</dbReference>
<keyword evidence="1" id="KW-0472">Membrane</keyword>
<keyword evidence="3" id="KW-1185">Reference proteome</keyword>
<feature type="transmembrane region" description="Helical" evidence="1">
    <location>
        <begin position="18"/>
        <end position="46"/>
    </location>
</feature>
<organism evidence="2 3">
    <name type="scientific">Hermanssonia centrifuga</name>
    <dbReference type="NCBI Taxonomy" id="98765"/>
    <lineage>
        <taxon>Eukaryota</taxon>
        <taxon>Fungi</taxon>
        <taxon>Dikarya</taxon>
        <taxon>Basidiomycota</taxon>
        <taxon>Agaricomycotina</taxon>
        <taxon>Agaricomycetes</taxon>
        <taxon>Polyporales</taxon>
        <taxon>Meruliaceae</taxon>
        <taxon>Hermanssonia</taxon>
    </lineage>
</organism>
<dbReference type="Proteomes" id="UP000309038">
    <property type="component" value="Unassembled WGS sequence"/>
</dbReference>
<sequence>MTTHSVIGWGTWITICKLIWILGFIIACVGIPFFNDLLGVVSAIFASTSTLMRP</sequence>
<dbReference type="AlphaFoldDB" id="A0A4S4KAH3"/>
<keyword evidence="1" id="KW-1133">Transmembrane helix</keyword>
<name>A0A4S4KAH3_9APHY</name>